<dbReference type="Proteomes" id="UP000027600">
    <property type="component" value="Chromosome I"/>
</dbReference>
<keyword evidence="1" id="KW-0812">Transmembrane</keyword>
<evidence type="ECO:0000313" key="2">
    <source>
        <dbReference type="EMBL" id="CCO05311.1"/>
    </source>
</evidence>
<sequence length="34" mass="3707">MKKLTAEKIDNIMGAMSCIVTGFCLMALIMMGHC</sequence>
<keyword evidence="1" id="KW-1133">Transmembrane helix</keyword>
<gene>
    <name evidence="2" type="ORF">RBI_I01609</name>
</gene>
<feature type="transmembrane region" description="Helical" evidence="1">
    <location>
        <begin position="12"/>
        <end position="31"/>
    </location>
</feature>
<dbReference type="EMBL" id="HF545616">
    <property type="protein sequence ID" value="CCO05311.1"/>
    <property type="molecule type" value="Genomic_DNA"/>
</dbReference>
<keyword evidence="3" id="KW-1185">Reference proteome</keyword>
<evidence type="ECO:0000313" key="3">
    <source>
        <dbReference type="Proteomes" id="UP000027600"/>
    </source>
</evidence>
<name>A0ABP1WMU4_9FIRM</name>
<keyword evidence="1" id="KW-0472">Membrane</keyword>
<accession>A0ABP1WMU4</accession>
<protein>
    <submittedName>
        <fullName evidence="2">Uncharacterized protein</fullName>
    </submittedName>
</protein>
<organism evidence="2 3">
    <name type="scientific">Ruminococcus bicirculans</name>
    <name type="common">ex Wegman et al. 2014</name>
    <dbReference type="NCBI Taxonomy" id="1160721"/>
    <lineage>
        <taxon>Bacteria</taxon>
        <taxon>Bacillati</taxon>
        <taxon>Bacillota</taxon>
        <taxon>Clostridia</taxon>
        <taxon>Eubacteriales</taxon>
        <taxon>Oscillospiraceae</taxon>
        <taxon>Ruminococcus</taxon>
    </lineage>
</organism>
<proteinExistence type="predicted"/>
<evidence type="ECO:0000256" key="1">
    <source>
        <dbReference type="SAM" id="Phobius"/>
    </source>
</evidence>
<reference evidence="2 3" key="1">
    <citation type="journal article" date="2014" name="Int. J. Syst. Evol. Microbiol.">
        <title>Complete genome of a new Firmicutes species belonging to the dominant human colonic microbiota ('Ruminococcus bicirculans') reveals two chromosomes and a selective capacity to utilize plant glucans.</title>
        <authorList>
            <consortium name="NISC Comparative Sequencing Program"/>
            <person name="Wegmann U."/>
            <person name="Louis P."/>
            <person name="Goesmann A."/>
            <person name="Henrissat B."/>
            <person name="Duncan S.H."/>
            <person name="Flint H.J."/>
        </authorList>
    </citation>
    <scope>NUCLEOTIDE SEQUENCE [LARGE SCALE GENOMIC DNA]</scope>
    <source>
        <strain evidence="2 3">80/3</strain>
    </source>
</reference>